<evidence type="ECO:0008006" key="3">
    <source>
        <dbReference type="Google" id="ProtNLM"/>
    </source>
</evidence>
<evidence type="ECO:0000313" key="1">
    <source>
        <dbReference type="EMBL" id="MFD1050927.1"/>
    </source>
</evidence>
<accession>A0ABW3MJQ3</accession>
<protein>
    <recommendedName>
        <fullName evidence="3">AMP-binding enzyme C-terminal domain-containing protein</fullName>
    </recommendedName>
</protein>
<organism evidence="1 2">
    <name type="scientific">Kibdelosporangium lantanae</name>
    <dbReference type="NCBI Taxonomy" id="1497396"/>
    <lineage>
        <taxon>Bacteria</taxon>
        <taxon>Bacillati</taxon>
        <taxon>Actinomycetota</taxon>
        <taxon>Actinomycetes</taxon>
        <taxon>Pseudonocardiales</taxon>
        <taxon>Pseudonocardiaceae</taxon>
        <taxon>Kibdelosporangium</taxon>
    </lineage>
</organism>
<comment type="caution">
    <text evidence="1">The sequence shown here is derived from an EMBL/GenBank/DDBJ whole genome shotgun (WGS) entry which is preliminary data.</text>
</comment>
<dbReference type="Proteomes" id="UP001597045">
    <property type="component" value="Unassembled WGS sequence"/>
</dbReference>
<sequence>MHAHCAARLAKFKVPGPVEFVTTLPHSITGKLRRSSLRNL</sequence>
<evidence type="ECO:0000313" key="2">
    <source>
        <dbReference type="Proteomes" id="UP001597045"/>
    </source>
</evidence>
<dbReference type="Gene3D" id="3.30.300.30">
    <property type="match status" value="1"/>
</dbReference>
<keyword evidence="2" id="KW-1185">Reference proteome</keyword>
<gene>
    <name evidence="1" type="ORF">ACFQ1S_38080</name>
</gene>
<dbReference type="SUPFAM" id="SSF56801">
    <property type="entry name" value="Acetyl-CoA synthetase-like"/>
    <property type="match status" value="1"/>
</dbReference>
<dbReference type="InterPro" id="IPR045851">
    <property type="entry name" value="AMP-bd_C_sf"/>
</dbReference>
<reference evidence="2" key="1">
    <citation type="journal article" date="2019" name="Int. J. Syst. Evol. Microbiol.">
        <title>The Global Catalogue of Microorganisms (GCM) 10K type strain sequencing project: providing services to taxonomists for standard genome sequencing and annotation.</title>
        <authorList>
            <consortium name="The Broad Institute Genomics Platform"/>
            <consortium name="The Broad Institute Genome Sequencing Center for Infectious Disease"/>
            <person name="Wu L."/>
            <person name="Ma J."/>
        </authorList>
    </citation>
    <scope>NUCLEOTIDE SEQUENCE [LARGE SCALE GENOMIC DNA]</scope>
    <source>
        <strain evidence="2">JCM 31486</strain>
    </source>
</reference>
<dbReference type="EMBL" id="JBHTIS010003202">
    <property type="protein sequence ID" value="MFD1050927.1"/>
    <property type="molecule type" value="Genomic_DNA"/>
</dbReference>
<name>A0ABW3MJQ3_9PSEU</name>
<proteinExistence type="predicted"/>